<name>A0A6J8DRV0_MYTCO</name>
<gene>
    <name evidence="1" type="ORF">MCOR_43850</name>
</gene>
<organism evidence="1 2">
    <name type="scientific">Mytilus coruscus</name>
    <name type="common">Sea mussel</name>
    <dbReference type="NCBI Taxonomy" id="42192"/>
    <lineage>
        <taxon>Eukaryota</taxon>
        <taxon>Metazoa</taxon>
        <taxon>Spiralia</taxon>
        <taxon>Lophotrochozoa</taxon>
        <taxon>Mollusca</taxon>
        <taxon>Bivalvia</taxon>
        <taxon>Autobranchia</taxon>
        <taxon>Pteriomorphia</taxon>
        <taxon>Mytilida</taxon>
        <taxon>Mytiloidea</taxon>
        <taxon>Mytilidae</taxon>
        <taxon>Mytilinae</taxon>
        <taxon>Mytilus</taxon>
    </lineage>
</organism>
<proteinExistence type="predicted"/>
<protein>
    <submittedName>
        <fullName evidence="1">Uncharacterized protein</fullName>
    </submittedName>
</protein>
<dbReference type="EMBL" id="CACVKT020007786">
    <property type="protein sequence ID" value="CAC5410685.1"/>
    <property type="molecule type" value="Genomic_DNA"/>
</dbReference>
<reference evidence="1 2" key="1">
    <citation type="submission" date="2020-06" db="EMBL/GenBank/DDBJ databases">
        <authorList>
            <person name="Li R."/>
            <person name="Bekaert M."/>
        </authorList>
    </citation>
    <scope>NUCLEOTIDE SEQUENCE [LARGE SCALE GENOMIC DNA]</scope>
    <source>
        <strain evidence="2">wild</strain>
    </source>
</reference>
<sequence>MEKGCEIQDYAKRFGLGFVAGAVTGGVGVGITARSVGIGDVASQALASSNGCDLDLKDRQKWTEYTVKATYNQPEQSRGRIKESTKSYNVPVIPVTSARFSFISKGLLQSKMIIEYNEKGSKQKEKTTKSWNAIEILLDPEDVKYILKWCNLSVHGAT</sequence>
<evidence type="ECO:0000313" key="2">
    <source>
        <dbReference type="Proteomes" id="UP000507470"/>
    </source>
</evidence>
<dbReference type="AlphaFoldDB" id="A0A6J8DRV0"/>
<accession>A0A6J8DRV0</accession>
<keyword evidence="2" id="KW-1185">Reference proteome</keyword>
<evidence type="ECO:0000313" key="1">
    <source>
        <dbReference type="EMBL" id="CAC5410685.1"/>
    </source>
</evidence>
<dbReference type="Proteomes" id="UP000507470">
    <property type="component" value="Unassembled WGS sequence"/>
</dbReference>